<evidence type="ECO:0000313" key="2">
    <source>
        <dbReference type="Proteomes" id="UP001234178"/>
    </source>
</evidence>
<dbReference type="EMBL" id="JAOYFB010000006">
    <property type="protein sequence ID" value="KAK4017473.1"/>
    <property type="molecule type" value="Genomic_DNA"/>
</dbReference>
<protein>
    <submittedName>
        <fullName evidence="1">Uncharacterized protein</fullName>
    </submittedName>
</protein>
<comment type="caution">
    <text evidence="1">The sequence shown here is derived from an EMBL/GenBank/DDBJ whole genome shotgun (WGS) entry which is preliminary data.</text>
</comment>
<proteinExistence type="predicted"/>
<reference evidence="1 2" key="1">
    <citation type="journal article" date="2023" name="Nucleic Acids Res.">
        <title>The hologenome of Daphnia magna reveals possible DNA methylation and microbiome-mediated evolution of the host genome.</title>
        <authorList>
            <person name="Chaturvedi A."/>
            <person name="Li X."/>
            <person name="Dhandapani V."/>
            <person name="Marshall H."/>
            <person name="Kissane S."/>
            <person name="Cuenca-Cambronero M."/>
            <person name="Asole G."/>
            <person name="Calvet F."/>
            <person name="Ruiz-Romero M."/>
            <person name="Marangio P."/>
            <person name="Guigo R."/>
            <person name="Rago D."/>
            <person name="Mirbahai L."/>
            <person name="Eastwood N."/>
            <person name="Colbourne J.K."/>
            <person name="Zhou J."/>
            <person name="Mallon E."/>
            <person name="Orsini L."/>
        </authorList>
    </citation>
    <scope>NUCLEOTIDE SEQUENCE [LARGE SCALE GENOMIC DNA]</scope>
    <source>
        <strain evidence="1">LRV0_1</strain>
    </source>
</reference>
<accession>A0ABQ9ZX39</accession>
<organism evidence="1 2">
    <name type="scientific">Daphnia magna</name>
    <dbReference type="NCBI Taxonomy" id="35525"/>
    <lineage>
        <taxon>Eukaryota</taxon>
        <taxon>Metazoa</taxon>
        <taxon>Ecdysozoa</taxon>
        <taxon>Arthropoda</taxon>
        <taxon>Crustacea</taxon>
        <taxon>Branchiopoda</taxon>
        <taxon>Diplostraca</taxon>
        <taxon>Cladocera</taxon>
        <taxon>Anomopoda</taxon>
        <taxon>Daphniidae</taxon>
        <taxon>Daphnia</taxon>
    </lineage>
</organism>
<name>A0ABQ9ZX39_9CRUS</name>
<evidence type="ECO:0000313" key="1">
    <source>
        <dbReference type="EMBL" id="KAK4017473.1"/>
    </source>
</evidence>
<sequence length="94" mass="10186">MIFSSNLDLYGLIQTEKHFLTMVPAKVSSKLEGACVLKPPDSLMAITSLSTGQALVQNDLTNIPVANLSLKLGCLEKCVTLGTLTEFQEQENTE</sequence>
<dbReference type="Proteomes" id="UP001234178">
    <property type="component" value="Unassembled WGS sequence"/>
</dbReference>
<keyword evidence="2" id="KW-1185">Reference proteome</keyword>
<gene>
    <name evidence="1" type="ORF">OUZ56_032784</name>
</gene>